<dbReference type="EMBL" id="JACNLL010000037">
    <property type="protein sequence ID" value="MBC8199155.1"/>
    <property type="molecule type" value="Genomic_DNA"/>
</dbReference>
<dbReference type="Gene3D" id="3.40.50.300">
    <property type="entry name" value="P-loop containing nucleotide triphosphate hydrolases"/>
    <property type="match status" value="1"/>
</dbReference>
<comment type="similarity">
    <text evidence="10">Belongs to the GTP-binding SRP family. FtsY subfamily.</text>
</comment>
<proteinExistence type="inferred from homology"/>
<dbReference type="HAMAP" id="MF_00920">
    <property type="entry name" value="FtsY"/>
    <property type="match status" value="1"/>
</dbReference>
<dbReference type="EC" id="3.6.5.4" evidence="10"/>
<dbReference type="InterPro" id="IPR000897">
    <property type="entry name" value="SRP54_GTPase_dom"/>
</dbReference>
<evidence type="ECO:0000256" key="6">
    <source>
        <dbReference type="ARBA" id="ARBA00023136"/>
    </source>
</evidence>
<name>A0A8J6TBG3_9BACT</name>
<keyword evidence="3 10" id="KW-0547">Nucleotide-binding</keyword>
<evidence type="ECO:0000256" key="4">
    <source>
        <dbReference type="ARBA" id="ARBA00022801"/>
    </source>
</evidence>
<evidence type="ECO:0000256" key="8">
    <source>
        <dbReference type="ARBA" id="ARBA00048027"/>
    </source>
</evidence>
<evidence type="ECO:0000259" key="13">
    <source>
        <dbReference type="SMART" id="SM00963"/>
    </source>
</evidence>
<evidence type="ECO:0000256" key="3">
    <source>
        <dbReference type="ARBA" id="ARBA00022741"/>
    </source>
</evidence>
<dbReference type="GO" id="GO:0005047">
    <property type="term" value="F:signal recognition particle binding"/>
    <property type="evidence" value="ECO:0007669"/>
    <property type="project" value="TreeGrafter"/>
</dbReference>
<gene>
    <name evidence="10 14" type="primary">ftsY</name>
    <name evidence="14" type="ORF">H8E80_03795</name>
</gene>
<dbReference type="FunFam" id="1.20.120.140:FF:000002">
    <property type="entry name" value="Signal recognition particle receptor FtsY"/>
    <property type="match status" value="1"/>
</dbReference>
<dbReference type="Proteomes" id="UP000603545">
    <property type="component" value="Unassembled WGS sequence"/>
</dbReference>
<dbReference type="PANTHER" id="PTHR43134:SF1">
    <property type="entry name" value="SIGNAL RECOGNITION PARTICLE RECEPTOR SUBUNIT ALPHA"/>
    <property type="match status" value="1"/>
</dbReference>
<dbReference type="SUPFAM" id="SSF52540">
    <property type="entry name" value="P-loop containing nucleoside triphosphate hydrolases"/>
    <property type="match status" value="1"/>
</dbReference>
<dbReference type="GO" id="GO:0003924">
    <property type="term" value="F:GTPase activity"/>
    <property type="evidence" value="ECO:0007669"/>
    <property type="project" value="UniProtKB-UniRule"/>
</dbReference>
<dbReference type="InterPro" id="IPR042101">
    <property type="entry name" value="SRP54_N_sf"/>
</dbReference>
<keyword evidence="5 10" id="KW-0342">GTP-binding</keyword>
<dbReference type="Pfam" id="PF02881">
    <property type="entry name" value="SRP54_N"/>
    <property type="match status" value="1"/>
</dbReference>
<dbReference type="CDD" id="cd17874">
    <property type="entry name" value="FtsY"/>
    <property type="match status" value="1"/>
</dbReference>
<dbReference type="GO" id="GO:0005525">
    <property type="term" value="F:GTP binding"/>
    <property type="evidence" value="ECO:0007669"/>
    <property type="project" value="UniProtKB-UniRule"/>
</dbReference>
<evidence type="ECO:0000313" key="15">
    <source>
        <dbReference type="Proteomes" id="UP000603545"/>
    </source>
</evidence>
<dbReference type="AlphaFoldDB" id="A0A8J6TBG3"/>
<evidence type="ECO:0000256" key="5">
    <source>
        <dbReference type="ARBA" id="ARBA00023134"/>
    </source>
</evidence>
<accession>A0A8J6TBG3</accession>
<keyword evidence="6 10" id="KW-0472">Membrane</keyword>
<evidence type="ECO:0000259" key="12">
    <source>
        <dbReference type="SMART" id="SM00962"/>
    </source>
</evidence>
<feature type="domain" description="SRP54-type proteins GTP-binding" evidence="12">
    <location>
        <begin position="119"/>
        <end position="319"/>
    </location>
</feature>
<feature type="binding site" evidence="10">
    <location>
        <begin position="126"/>
        <end position="133"/>
    </location>
    <ligand>
        <name>GTP</name>
        <dbReference type="ChEBI" id="CHEBI:37565"/>
    </ligand>
</feature>
<dbReference type="FunFam" id="3.40.50.300:FF:000053">
    <property type="entry name" value="Signal recognition particle receptor FtsY"/>
    <property type="match status" value="1"/>
</dbReference>
<comment type="function">
    <text evidence="9">Involved in targeting and insertion of nascent membrane proteins into the cytoplasmic membrane. Acts as a receptor for the complex formed by the signal recognition particle (SRP) and the ribosome-nascent chain (RNC). Interaction with SRP-RNC leads to the transfer of the RNC complex to the Sec translocase for insertion into the membrane, the hydrolysis of GTP by both Ffh and FtsY, and the dissociation of the SRP-FtsY complex into the individual components.</text>
</comment>
<organism evidence="14 15">
    <name type="scientific">Candidatus Desulfaltia bathyphila</name>
    <dbReference type="NCBI Taxonomy" id="2841697"/>
    <lineage>
        <taxon>Bacteria</taxon>
        <taxon>Pseudomonadati</taxon>
        <taxon>Thermodesulfobacteriota</taxon>
        <taxon>Desulfobacteria</taxon>
        <taxon>Desulfobacterales</taxon>
        <taxon>Desulfobacterales incertae sedis</taxon>
        <taxon>Candidatus Desulfaltia</taxon>
    </lineage>
</organism>
<evidence type="ECO:0000259" key="11">
    <source>
        <dbReference type="SMART" id="SM00382"/>
    </source>
</evidence>
<feature type="binding site" evidence="10">
    <location>
        <begin position="272"/>
        <end position="275"/>
    </location>
    <ligand>
        <name>GTP</name>
        <dbReference type="ChEBI" id="CHEBI:37565"/>
    </ligand>
</feature>
<dbReference type="GO" id="GO:0005737">
    <property type="term" value="C:cytoplasm"/>
    <property type="evidence" value="ECO:0007669"/>
    <property type="project" value="UniProtKB-SubCell"/>
</dbReference>
<dbReference type="GO" id="GO:0005886">
    <property type="term" value="C:plasma membrane"/>
    <property type="evidence" value="ECO:0007669"/>
    <property type="project" value="UniProtKB-SubCell"/>
</dbReference>
<dbReference type="Gene3D" id="1.20.120.140">
    <property type="entry name" value="Signal recognition particle SRP54, nucleotide-binding domain"/>
    <property type="match status" value="1"/>
</dbReference>
<dbReference type="InterPro" id="IPR036225">
    <property type="entry name" value="SRP/SRP_N"/>
</dbReference>
<dbReference type="SMART" id="SM00962">
    <property type="entry name" value="SRP54"/>
    <property type="match status" value="1"/>
</dbReference>
<evidence type="ECO:0000313" key="14">
    <source>
        <dbReference type="EMBL" id="MBC8199155.1"/>
    </source>
</evidence>
<evidence type="ECO:0000256" key="9">
    <source>
        <dbReference type="ARBA" id="ARBA00053570"/>
    </source>
</evidence>
<evidence type="ECO:0000256" key="10">
    <source>
        <dbReference type="HAMAP-Rule" id="MF_00920"/>
    </source>
</evidence>
<keyword evidence="2 10" id="KW-0963">Cytoplasm</keyword>
<keyword evidence="7 10" id="KW-0675">Receptor</keyword>
<dbReference type="InterPro" id="IPR004390">
    <property type="entry name" value="SR_rcpt_FtsY"/>
</dbReference>
<keyword evidence="4 10" id="KW-0378">Hydrolase</keyword>
<comment type="caution">
    <text evidence="14">The sequence shown here is derived from an EMBL/GenBank/DDBJ whole genome shotgun (WGS) entry which is preliminary data.</text>
</comment>
<dbReference type="Pfam" id="PF00448">
    <property type="entry name" value="SRP54"/>
    <property type="match status" value="1"/>
</dbReference>
<dbReference type="SMART" id="SM00963">
    <property type="entry name" value="SRP54_N"/>
    <property type="match status" value="1"/>
</dbReference>
<dbReference type="InterPro" id="IPR013822">
    <property type="entry name" value="Signal_recog_particl_SRP54_hlx"/>
</dbReference>
<dbReference type="SUPFAM" id="SSF47364">
    <property type="entry name" value="Domain of the SRP/SRP receptor G-proteins"/>
    <property type="match status" value="1"/>
</dbReference>
<reference evidence="14 15" key="1">
    <citation type="submission" date="2020-08" db="EMBL/GenBank/DDBJ databases">
        <title>Bridging the membrane lipid divide: bacteria of the FCB group superphylum have the potential to synthesize archaeal ether lipids.</title>
        <authorList>
            <person name="Villanueva L."/>
            <person name="Von Meijenfeldt F.A.B."/>
            <person name="Westbye A.B."/>
            <person name="Yadav S."/>
            <person name="Hopmans E.C."/>
            <person name="Dutilh B.E."/>
            <person name="Sinninghe Damste J.S."/>
        </authorList>
    </citation>
    <scope>NUCLEOTIDE SEQUENCE [LARGE SCALE GENOMIC DNA]</scope>
    <source>
        <strain evidence="14">NIOZ-UU82</strain>
    </source>
</reference>
<feature type="domain" description="AAA+ ATPase" evidence="11">
    <location>
        <begin position="118"/>
        <end position="298"/>
    </location>
</feature>
<dbReference type="GO" id="GO:0006614">
    <property type="term" value="P:SRP-dependent cotranslational protein targeting to membrane"/>
    <property type="evidence" value="ECO:0007669"/>
    <property type="project" value="InterPro"/>
</dbReference>
<feature type="domain" description="Signal recognition particle SRP54 helical bundle" evidence="13">
    <location>
        <begin position="24"/>
        <end position="103"/>
    </location>
</feature>
<feature type="binding site" evidence="10">
    <location>
        <begin position="208"/>
        <end position="212"/>
    </location>
    <ligand>
        <name>GTP</name>
        <dbReference type="ChEBI" id="CHEBI:37565"/>
    </ligand>
</feature>
<comment type="subcellular location">
    <subcellularLocation>
        <location evidence="10">Cell membrane</location>
        <topology evidence="10">Peripheral membrane protein</topology>
        <orientation evidence="10">Cytoplasmic side</orientation>
    </subcellularLocation>
    <subcellularLocation>
        <location evidence="10">Cytoplasm</location>
    </subcellularLocation>
</comment>
<evidence type="ECO:0000256" key="7">
    <source>
        <dbReference type="ARBA" id="ARBA00023170"/>
    </source>
</evidence>
<keyword evidence="1 10" id="KW-1003">Cell membrane</keyword>
<dbReference type="InterPro" id="IPR027417">
    <property type="entry name" value="P-loop_NTPase"/>
</dbReference>
<dbReference type="NCBIfam" id="TIGR00064">
    <property type="entry name" value="ftsY"/>
    <property type="match status" value="1"/>
</dbReference>
<dbReference type="PANTHER" id="PTHR43134">
    <property type="entry name" value="SIGNAL RECOGNITION PARTICLE RECEPTOR SUBUNIT ALPHA"/>
    <property type="match status" value="1"/>
</dbReference>
<protein>
    <recommendedName>
        <fullName evidence="10">Signal recognition particle receptor FtsY</fullName>
        <shortName evidence="10">SRP receptor</shortName>
        <ecNumber evidence="10">3.6.5.4</ecNumber>
    </recommendedName>
</protein>
<comment type="subunit">
    <text evidence="10">Part of the signal recognition particle protein translocation system, which is composed of SRP and FtsY.</text>
</comment>
<dbReference type="InterPro" id="IPR003593">
    <property type="entry name" value="AAA+_ATPase"/>
</dbReference>
<dbReference type="SMART" id="SM00382">
    <property type="entry name" value="AAA"/>
    <property type="match status" value="1"/>
</dbReference>
<comment type="catalytic activity">
    <reaction evidence="8 10">
        <text>GTP + H2O = GDP + phosphate + H(+)</text>
        <dbReference type="Rhea" id="RHEA:19669"/>
        <dbReference type="ChEBI" id="CHEBI:15377"/>
        <dbReference type="ChEBI" id="CHEBI:15378"/>
        <dbReference type="ChEBI" id="CHEBI:37565"/>
        <dbReference type="ChEBI" id="CHEBI:43474"/>
        <dbReference type="ChEBI" id="CHEBI:58189"/>
        <dbReference type="EC" id="3.6.5.4"/>
    </reaction>
</comment>
<evidence type="ECO:0000256" key="1">
    <source>
        <dbReference type="ARBA" id="ARBA00022475"/>
    </source>
</evidence>
<evidence type="ECO:0000256" key="2">
    <source>
        <dbReference type="ARBA" id="ARBA00022490"/>
    </source>
</evidence>
<sequence>MAFNRLKKNKDNQSAEPIGFFKRLKKGLTKTREILTTDIDLLFTGNRKVDDNLLEELEELLITSDIGVQTSMRLIESISKKTVKISGPDQLKDALKEEIFSILNKHSPVPSSGKIVSKPHIIMVIGVNGVGKTTTIGKLAAKYACEGKKVLIIASDTFRAAAIEQLSIWADRAGAEIVKHRDNADPAAVAYDGIEAAIARGVDVVLVDTAGRLHTKINLMEELKKIKRTISKKLPDAPHEILLVLDATTGQNALPQAKVFHDELGVTGIAVTKLDGTAKGGIVVSISSSLPIQLKYIGIGEKIGDLREFDPEQFVAALF</sequence>